<evidence type="ECO:0000256" key="1">
    <source>
        <dbReference type="SAM" id="MobiDB-lite"/>
    </source>
</evidence>
<dbReference type="InterPro" id="IPR036691">
    <property type="entry name" value="Endo/exonu/phosph_ase_sf"/>
</dbReference>
<dbReference type="AlphaFoldDB" id="A0A6J2KJE4"/>
<name>A0A6J2KJE4_BOMMA</name>
<dbReference type="GO" id="GO:0003824">
    <property type="term" value="F:catalytic activity"/>
    <property type="evidence" value="ECO:0007669"/>
    <property type="project" value="InterPro"/>
</dbReference>
<dbReference type="GeneID" id="114251077"/>
<feature type="domain" description="Endonuclease/exonuclease/phosphatase" evidence="2">
    <location>
        <begin position="52"/>
        <end position="193"/>
    </location>
</feature>
<dbReference type="Gene3D" id="3.60.10.10">
    <property type="entry name" value="Endonuclease/exonuclease/phosphatase"/>
    <property type="match status" value="1"/>
</dbReference>
<gene>
    <name evidence="4" type="primary">LOC114251077</name>
</gene>
<dbReference type="RefSeq" id="XP_028041062.1">
    <property type="nucleotide sequence ID" value="XM_028185261.1"/>
</dbReference>
<sequence length="337" mass="38502">MTFIYSGKDITDNHESGVGILMTTKAKSSLLDWHPVSDRIIMARFYSRVRNISVIQCYAPTNAASTATKAKFYSHLQSTRQKIKRQDIIICIGDFNAQLGSDNTNIEPWLGRHAMGRRSENGDMLIDLCCQNDLIVGGSIFPHKSCHKVTWVSPDRITENQIDHVLISRNWRRSLLDVRNKRGADINSDHHLVVAKIKLKVAKIQRTAKTASRNFDTEKLRNPTTKQNFQDDLRNRTVNISYEEGTIEDHWESVRGAFRESCQSVLGYKCMPKKKWISGATWDMIQARQQKKEQINSAQTLEAKDQTPPKERQTSLDRSLSTESRAGGIFWKHGLRS</sequence>
<feature type="region of interest" description="Disordered" evidence="1">
    <location>
        <begin position="293"/>
        <end position="323"/>
    </location>
</feature>
<evidence type="ECO:0000313" key="4">
    <source>
        <dbReference type="RefSeq" id="XP_028041062.1"/>
    </source>
</evidence>
<protein>
    <submittedName>
        <fullName evidence="4">Craniofacial development protein 2-like</fullName>
    </submittedName>
</protein>
<dbReference type="SUPFAM" id="SSF56219">
    <property type="entry name" value="DNase I-like"/>
    <property type="match status" value="1"/>
</dbReference>
<proteinExistence type="predicted"/>
<dbReference type="Proteomes" id="UP000504629">
    <property type="component" value="Unplaced"/>
</dbReference>
<dbReference type="CDD" id="cd09076">
    <property type="entry name" value="L1-EN"/>
    <property type="match status" value="1"/>
</dbReference>
<dbReference type="InterPro" id="IPR027124">
    <property type="entry name" value="Swc5/CFDP1/2"/>
</dbReference>
<organism evidence="3 4">
    <name type="scientific">Bombyx mandarina</name>
    <name type="common">Wild silk moth</name>
    <name type="synonym">Wild silkworm</name>
    <dbReference type="NCBI Taxonomy" id="7092"/>
    <lineage>
        <taxon>Eukaryota</taxon>
        <taxon>Metazoa</taxon>
        <taxon>Ecdysozoa</taxon>
        <taxon>Arthropoda</taxon>
        <taxon>Hexapoda</taxon>
        <taxon>Insecta</taxon>
        <taxon>Pterygota</taxon>
        <taxon>Neoptera</taxon>
        <taxon>Endopterygota</taxon>
        <taxon>Lepidoptera</taxon>
        <taxon>Glossata</taxon>
        <taxon>Ditrysia</taxon>
        <taxon>Bombycoidea</taxon>
        <taxon>Bombycidae</taxon>
        <taxon>Bombycinae</taxon>
        <taxon>Bombyx</taxon>
    </lineage>
</organism>
<reference evidence="4" key="1">
    <citation type="submission" date="2025-08" db="UniProtKB">
        <authorList>
            <consortium name="RefSeq"/>
        </authorList>
    </citation>
    <scope>IDENTIFICATION</scope>
    <source>
        <tissue evidence="4">Silk gland</tissue>
    </source>
</reference>
<evidence type="ECO:0000313" key="3">
    <source>
        <dbReference type="Proteomes" id="UP000504629"/>
    </source>
</evidence>
<dbReference type="PANTHER" id="PTHR23227:SF67">
    <property type="entry name" value="CRANIOFACIAL DEVELOPMENT PROTEIN 2-LIKE"/>
    <property type="match status" value="1"/>
</dbReference>
<evidence type="ECO:0000259" key="2">
    <source>
        <dbReference type="Pfam" id="PF14529"/>
    </source>
</evidence>
<accession>A0A6J2KJE4</accession>
<dbReference type="OrthoDB" id="412793at2759"/>
<dbReference type="InterPro" id="IPR005135">
    <property type="entry name" value="Endo/exonuclease/phosphatase"/>
</dbReference>
<dbReference type="KEGG" id="bman:114251077"/>
<dbReference type="PANTHER" id="PTHR23227">
    <property type="entry name" value="BUCENTAUR RELATED"/>
    <property type="match status" value="1"/>
</dbReference>
<keyword evidence="3" id="KW-1185">Reference proteome</keyword>
<feature type="compositionally biased region" description="Basic and acidic residues" evidence="1">
    <location>
        <begin position="302"/>
        <end position="315"/>
    </location>
</feature>
<dbReference type="Pfam" id="PF14529">
    <property type="entry name" value="Exo_endo_phos_2"/>
    <property type="match status" value="1"/>
</dbReference>